<dbReference type="GO" id="GO:0016491">
    <property type="term" value="F:oxidoreductase activity"/>
    <property type="evidence" value="ECO:0007669"/>
    <property type="project" value="UniProtKB-KW"/>
</dbReference>
<dbReference type="EMBL" id="BMJQ01000005">
    <property type="protein sequence ID" value="GGF17691.1"/>
    <property type="molecule type" value="Genomic_DNA"/>
</dbReference>
<dbReference type="AlphaFoldDB" id="A0A8J3E3N9"/>
<dbReference type="PROSITE" id="PS51669">
    <property type="entry name" value="4FE4S_MOW_BIS_MGD"/>
    <property type="match status" value="1"/>
</dbReference>
<evidence type="ECO:0000256" key="7">
    <source>
        <dbReference type="ARBA" id="ARBA00023014"/>
    </source>
</evidence>
<dbReference type="InterPro" id="IPR009010">
    <property type="entry name" value="Asp_de-COase-like_dom_sf"/>
</dbReference>
<dbReference type="Gene3D" id="2.20.25.90">
    <property type="entry name" value="ADC-like domains"/>
    <property type="match status" value="1"/>
</dbReference>
<name>A0A8J3E3N9_9PROT</name>
<evidence type="ECO:0000256" key="6">
    <source>
        <dbReference type="ARBA" id="ARBA00023004"/>
    </source>
</evidence>
<comment type="cofactor">
    <cofactor evidence="1">
        <name>Mo-bis(molybdopterin guanine dinucleotide)</name>
        <dbReference type="ChEBI" id="CHEBI:60539"/>
    </cofactor>
</comment>
<accession>A0A8J3E3N9</accession>
<keyword evidence="7" id="KW-0411">Iron-sulfur</keyword>
<dbReference type="Pfam" id="PF00384">
    <property type="entry name" value="Molybdopterin"/>
    <property type="match status" value="1"/>
</dbReference>
<dbReference type="Proteomes" id="UP000646365">
    <property type="component" value="Unassembled WGS sequence"/>
</dbReference>
<reference evidence="9" key="2">
    <citation type="submission" date="2020-09" db="EMBL/GenBank/DDBJ databases">
        <authorList>
            <person name="Sun Q."/>
            <person name="Zhou Y."/>
        </authorList>
    </citation>
    <scope>NUCLEOTIDE SEQUENCE</scope>
    <source>
        <strain evidence="9">CGMCC 1.15725</strain>
    </source>
</reference>
<evidence type="ECO:0000259" key="8">
    <source>
        <dbReference type="PROSITE" id="PS51669"/>
    </source>
</evidence>
<keyword evidence="4" id="KW-0479">Metal-binding</keyword>
<dbReference type="SMART" id="SM00926">
    <property type="entry name" value="Molybdop_Fe4S4"/>
    <property type="match status" value="1"/>
</dbReference>
<gene>
    <name evidence="9" type="ORF">GCM10011611_24440</name>
</gene>
<dbReference type="InterPro" id="IPR006657">
    <property type="entry name" value="MoPterin_dinucl-bd_dom"/>
</dbReference>
<sequence>MPLDIAHSVCPHDCPSTCALEVERLDARTIGRVHGGRKDGYTAGVVCAKVARYAERQHHPDRLARPLRRVGPKGVGLAAFEPISWEDALDTVAAKFAEAARQYGPETVWPYFYAGTMGHVQRDGIDRLRNVMKYSRQYGTICVALTDAGWMAGVGVKRGTDSREIAESDLIVVWGGNPVATQVNLMSHIQRARKRRGAKLVVVDTYRTPTAEVADLAIILRPGTDAALACAIMHVAFKEGYADRDYMARYTDVPDALEAHVRDRDPAWAARITGLPEETIWEFARLYGRTQRSFIRVGYGFSRGRNGAAQVHAVTCLPAVTGAWKHRGGGALYAGGALYSLKKSVIQGLDAVDTTVRELDMSRIGPVLTGDAEALKGGPPVTAMLIQNTNPMVVAPDLANVHRGFRRDDLFVCVHEQFMTETAAMADIVLPATTFLEHDDIYTASGHTMLQIAKQAVEPFGEARENHFVIRELARRLGARHPGFEMSAWELIERTLADTGFPPAETFLEGRGHDCALPFETMHFLDGFGHKDGRFHFQADWSGLGPDGARLSALPDQNWVIDRETAAKPFRLVTAPARSFLNSTFGETPGSRQREGNPRVLIHPDDLAALGAADGTRLRLGNERGSVVVPARAFDGIRHGVVVVEGIWPNRAFEEGVGINVLTSAEPGLPAGGAVFHDTAIWIRPA</sequence>
<dbReference type="GO" id="GO:0051536">
    <property type="term" value="F:iron-sulfur cluster binding"/>
    <property type="evidence" value="ECO:0007669"/>
    <property type="project" value="UniProtKB-KW"/>
</dbReference>
<protein>
    <submittedName>
        <fullName evidence="9">Dehydrogenase</fullName>
    </submittedName>
</protein>
<keyword evidence="10" id="KW-1185">Reference proteome</keyword>
<proteinExistence type="inferred from homology"/>
<comment type="caution">
    <text evidence="9">The sequence shown here is derived from an EMBL/GenBank/DDBJ whole genome shotgun (WGS) entry which is preliminary data.</text>
</comment>
<dbReference type="PROSITE" id="PS00490">
    <property type="entry name" value="MOLYBDOPTERIN_PROK_2"/>
    <property type="match status" value="1"/>
</dbReference>
<keyword evidence="6" id="KW-0408">Iron</keyword>
<dbReference type="RefSeq" id="WP_189045998.1">
    <property type="nucleotide sequence ID" value="NZ_BMJQ01000005.1"/>
</dbReference>
<dbReference type="Gene3D" id="2.40.40.20">
    <property type="match status" value="1"/>
</dbReference>
<evidence type="ECO:0000256" key="5">
    <source>
        <dbReference type="ARBA" id="ARBA00023002"/>
    </source>
</evidence>
<evidence type="ECO:0000256" key="4">
    <source>
        <dbReference type="ARBA" id="ARBA00022723"/>
    </source>
</evidence>
<dbReference type="CDD" id="cd02786">
    <property type="entry name" value="MopB_CT_3"/>
    <property type="match status" value="1"/>
</dbReference>
<evidence type="ECO:0000313" key="9">
    <source>
        <dbReference type="EMBL" id="GGF17691.1"/>
    </source>
</evidence>
<dbReference type="Pfam" id="PF01568">
    <property type="entry name" value="Molydop_binding"/>
    <property type="match status" value="1"/>
</dbReference>
<evidence type="ECO:0000256" key="2">
    <source>
        <dbReference type="ARBA" id="ARBA00010312"/>
    </source>
</evidence>
<dbReference type="SUPFAM" id="SSF50692">
    <property type="entry name" value="ADC-like"/>
    <property type="match status" value="1"/>
</dbReference>
<dbReference type="InterPro" id="IPR050612">
    <property type="entry name" value="Prok_Mopterin_Oxidored"/>
</dbReference>
<dbReference type="InterPro" id="IPR006655">
    <property type="entry name" value="Mopterin_OxRdtase_prok_CS"/>
</dbReference>
<dbReference type="CDD" id="cd02766">
    <property type="entry name" value="MopB_3"/>
    <property type="match status" value="1"/>
</dbReference>
<dbReference type="Gene3D" id="3.40.228.10">
    <property type="entry name" value="Dimethylsulfoxide Reductase, domain 2"/>
    <property type="match status" value="1"/>
</dbReference>
<dbReference type="PANTHER" id="PTHR43742:SF6">
    <property type="entry name" value="OXIDOREDUCTASE YYAE-RELATED"/>
    <property type="match status" value="1"/>
</dbReference>
<dbReference type="GO" id="GO:0043546">
    <property type="term" value="F:molybdopterin cofactor binding"/>
    <property type="evidence" value="ECO:0007669"/>
    <property type="project" value="InterPro"/>
</dbReference>
<feature type="domain" description="4Fe-4S Mo/W bis-MGD-type" evidence="8">
    <location>
        <begin position="3"/>
        <end position="61"/>
    </location>
</feature>
<keyword evidence="5" id="KW-0560">Oxidoreductase</keyword>
<evidence type="ECO:0000256" key="3">
    <source>
        <dbReference type="ARBA" id="ARBA00022505"/>
    </source>
</evidence>
<dbReference type="Gene3D" id="3.40.50.740">
    <property type="match status" value="1"/>
</dbReference>
<evidence type="ECO:0000313" key="10">
    <source>
        <dbReference type="Proteomes" id="UP000646365"/>
    </source>
</evidence>
<comment type="similarity">
    <text evidence="2">Belongs to the prokaryotic molybdopterin-containing oxidoreductase family.</text>
</comment>
<reference evidence="9" key="1">
    <citation type="journal article" date="2014" name="Int. J. Syst. Evol. Microbiol.">
        <title>Complete genome sequence of Corynebacterium casei LMG S-19264T (=DSM 44701T), isolated from a smear-ripened cheese.</title>
        <authorList>
            <consortium name="US DOE Joint Genome Institute (JGI-PGF)"/>
            <person name="Walter F."/>
            <person name="Albersmeier A."/>
            <person name="Kalinowski J."/>
            <person name="Ruckert C."/>
        </authorList>
    </citation>
    <scope>NUCLEOTIDE SEQUENCE</scope>
    <source>
        <strain evidence="9">CGMCC 1.15725</strain>
    </source>
</reference>
<dbReference type="PANTHER" id="PTHR43742">
    <property type="entry name" value="TRIMETHYLAMINE-N-OXIDE REDUCTASE"/>
    <property type="match status" value="1"/>
</dbReference>
<evidence type="ECO:0000256" key="1">
    <source>
        <dbReference type="ARBA" id="ARBA00001942"/>
    </source>
</evidence>
<dbReference type="InterPro" id="IPR006656">
    <property type="entry name" value="Mopterin_OxRdtase"/>
</dbReference>
<dbReference type="GO" id="GO:0046872">
    <property type="term" value="F:metal ion binding"/>
    <property type="evidence" value="ECO:0007669"/>
    <property type="project" value="UniProtKB-KW"/>
</dbReference>
<dbReference type="SUPFAM" id="SSF53706">
    <property type="entry name" value="Formate dehydrogenase/DMSO reductase, domains 1-3"/>
    <property type="match status" value="1"/>
</dbReference>
<keyword evidence="3" id="KW-0500">Molybdenum</keyword>
<dbReference type="InterPro" id="IPR037920">
    <property type="entry name" value="YoaE_C"/>
</dbReference>
<organism evidence="9 10">
    <name type="scientific">Aliidongia dinghuensis</name>
    <dbReference type="NCBI Taxonomy" id="1867774"/>
    <lineage>
        <taxon>Bacteria</taxon>
        <taxon>Pseudomonadati</taxon>
        <taxon>Pseudomonadota</taxon>
        <taxon>Alphaproteobacteria</taxon>
        <taxon>Rhodospirillales</taxon>
        <taxon>Dongiaceae</taxon>
        <taxon>Aliidongia</taxon>
    </lineage>
</organism>
<dbReference type="Gene3D" id="3.30.2070.10">
    <property type="entry name" value="Formate dehydrogenase/DMSO reductase"/>
    <property type="match status" value="1"/>
</dbReference>
<dbReference type="InterPro" id="IPR006963">
    <property type="entry name" value="Mopterin_OxRdtase_4Fe-4S_dom"/>
</dbReference>